<reference evidence="1 2" key="1">
    <citation type="journal article" date="2016" name="Mol. Biol. Evol.">
        <title>Comparative Genomics of Early-Diverging Mushroom-Forming Fungi Provides Insights into the Origins of Lignocellulose Decay Capabilities.</title>
        <authorList>
            <person name="Nagy L.G."/>
            <person name="Riley R."/>
            <person name="Tritt A."/>
            <person name="Adam C."/>
            <person name="Daum C."/>
            <person name="Floudas D."/>
            <person name="Sun H."/>
            <person name="Yadav J.S."/>
            <person name="Pangilinan J."/>
            <person name="Larsson K.H."/>
            <person name="Matsuura K."/>
            <person name="Barry K."/>
            <person name="Labutti K."/>
            <person name="Kuo R."/>
            <person name="Ohm R.A."/>
            <person name="Bhattacharya S.S."/>
            <person name="Shirouzu T."/>
            <person name="Yoshinaga Y."/>
            <person name="Martin F.M."/>
            <person name="Grigoriev I.V."/>
            <person name="Hibbett D.S."/>
        </authorList>
    </citation>
    <scope>NUCLEOTIDE SEQUENCE [LARGE SCALE GENOMIC DNA]</scope>
    <source>
        <strain evidence="1 2">TUFC12733</strain>
    </source>
</reference>
<sequence length="167" mass="18827">MDLGGRWGCVDAGRRVEHVVAVYRDRAWRPLLRDPTRTRHHPRTAHSLRGHLLGGYDTSTVHCGDSIRKAFTSTVSSSTRHRFIAILISKLGQCRRGALGTGGSIGYSAWLPYCYRFTVCVSRALQHMRLVVLSCIQPWSECAGGWQRPTGQHRDSLSEYNELYLSN</sequence>
<dbReference type="EMBL" id="KV417266">
    <property type="protein sequence ID" value="KZP01408.1"/>
    <property type="molecule type" value="Genomic_DNA"/>
</dbReference>
<dbReference type="Proteomes" id="UP000076738">
    <property type="component" value="Unassembled WGS sequence"/>
</dbReference>
<organism evidence="1 2">
    <name type="scientific">Calocera viscosa (strain TUFC12733)</name>
    <dbReference type="NCBI Taxonomy" id="1330018"/>
    <lineage>
        <taxon>Eukaryota</taxon>
        <taxon>Fungi</taxon>
        <taxon>Dikarya</taxon>
        <taxon>Basidiomycota</taxon>
        <taxon>Agaricomycotina</taxon>
        <taxon>Dacrymycetes</taxon>
        <taxon>Dacrymycetales</taxon>
        <taxon>Dacrymycetaceae</taxon>
        <taxon>Calocera</taxon>
    </lineage>
</organism>
<evidence type="ECO:0000313" key="1">
    <source>
        <dbReference type="EMBL" id="KZP01408.1"/>
    </source>
</evidence>
<dbReference type="AlphaFoldDB" id="A0A167RYD6"/>
<keyword evidence="2" id="KW-1185">Reference proteome</keyword>
<protein>
    <submittedName>
        <fullName evidence="1">Uncharacterized protein</fullName>
    </submittedName>
</protein>
<accession>A0A167RYD6</accession>
<gene>
    <name evidence="1" type="ORF">CALVIDRAFT_247</name>
</gene>
<name>A0A167RYD6_CALVF</name>
<evidence type="ECO:0000313" key="2">
    <source>
        <dbReference type="Proteomes" id="UP000076738"/>
    </source>
</evidence>
<proteinExistence type="predicted"/>